<feature type="non-terminal residue" evidence="2">
    <location>
        <position position="1"/>
    </location>
</feature>
<gene>
    <name evidence="2" type="ORF">H9871_12520</name>
</gene>
<comment type="caution">
    <text evidence="2">The sequence shown here is derived from an EMBL/GenBank/DDBJ whole genome shotgun (WGS) entry which is preliminary data.</text>
</comment>
<name>A0A9D2A8N1_9MICC</name>
<evidence type="ECO:0000313" key="3">
    <source>
        <dbReference type="Proteomes" id="UP000824151"/>
    </source>
</evidence>
<dbReference type="EMBL" id="DXGD01000466">
    <property type="protein sequence ID" value="HIX00953.1"/>
    <property type="molecule type" value="Genomic_DNA"/>
</dbReference>
<reference evidence="2" key="1">
    <citation type="journal article" date="2021" name="PeerJ">
        <title>Extensive microbial diversity within the chicken gut microbiome revealed by metagenomics and culture.</title>
        <authorList>
            <person name="Gilroy R."/>
            <person name="Ravi A."/>
            <person name="Getino M."/>
            <person name="Pursley I."/>
            <person name="Horton D.L."/>
            <person name="Alikhan N.F."/>
            <person name="Baker D."/>
            <person name="Gharbi K."/>
            <person name="Hall N."/>
            <person name="Watson M."/>
            <person name="Adriaenssens E.M."/>
            <person name="Foster-Nyarko E."/>
            <person name="Jarju S."/>
            <person name="Secka A."/>
            <person name="Antonio M."/>
            <person name="Oren A."/>
            <person name="Chaudhuri R.R."/>
            <person name="La Ragione R."/>
            <person name="Hildebrand F."/>
            <person name="Pallen M.J."/>
        </authorList>
    </citation>
    <scope>NUCLEOTIDE SEQUENCE</scope>
    <source>
        <strain evidence="2">ChiHejej3B27-3195</strain>
    </source>
</reference>
<protein>
    <submittedName>
        <fullName evidence="2">DUF1446 domain-containing protein</fullName>
    </submittedName>
</protein>
<accession>A0A9D2A8N1</accession>
<dbReference type="PANTHER" id="PTHR47472:SF1">
    <property type="entry name" value="DUF1446-DOMAIN-CONTAINING PROTEIN"/>
    <property type="match status" value="1"/>
</dbReference>
<dbReference type="AlphaFoldDB" id="A0A9D2A8N1"/>
<dbReference type="PANTHER" id="PTHR47472">
    <property type="entry name" value="PROPIONYL-COA CARBOXYLASE"/>
    <property type="match status" value="1"/>
</dbReference>
<dbReference type="Pfam" id="PF07287">
    <property type="entry name" value="AtuA"/>
    <property type="match status" value="1"/>
</dbReference>
<proteinExistence type="predicted"/>
<reference evidence="2" key="2">
    <citation type="submission" date="2021-04" db="EMBL/GenBank/DDBJ databases">
        <authorList>
            <person name="Gilroy R."/>
        </authorList>
    </citation>
    <scope>NUCLEOTIDE SEQUENCE</scope>
    <source>
        <strain evidence="2">ChiHejej3B27-3195</strain>
    </source>
</reference>
<sequence>AAARKVCEVIGELGFERTVRVAAVTGDDVLAQVVDADPVVWETGRRLSDHAEELVSANAYLGAEALLPALRAEADVVIGGRLADPSLYLAPLIHEFGWDSCPSGKENEAGAEGLDRLAGGTLVGHLLECAGQLTGGYYADPVTKPVPGMDDLGFPYADVDGDGGALLQKLHDAGGLLTPDTCREQLVYEVADPQGYITPDITADFSGAHFDARGEDRVQVRGAVGRPRPGTLKVTLGFHAGWAGEGQISYAGPRAMERAELASQIVTARLVRLHGFSAADLTTEYIGTGSTYRQFSPPNRHTPEVRVRISGTAGSEEQALAVAHEVESLYTNGPAGGGGARGSSWEVVAVRSTDIPREKVTPAINFTEVHHG</sequence>
<feature type="domain" description="Acyclic terpene utilisation N-terminal" evidence="1">
    <location>
        <begin position="2"/>
        <end position="365"/>
    </location>
</feature>
<evidence type="ECO:0000313" key="2">
    <source>
        <dbReference type="EMBL" id="HIX00953.1"/>
    </source>
</evidence>
<dbReference type="Proteomes" id="UP000824151">
    <property type="component" value="Unassembled WGS sequence"/>
</dbReference>
<organism evidence="2 3">
    <name type="scientific">Candidatus Nesterenkonia stercoripullorum</name>
    <dbReference type="NCBI Taxonomy" id="2838701"/>
    <lineage>
        <taxon>Bacteria</taxon>
        <taxon>Bacillati</taxon>
        <taxon>Actinomycetota</taxon>
        <taxon>Actinomycetes</taxon>
        <taxon>Micrococcales</taxon>
        <taxon>Micrococcaceae</taxon>
        <taxon>Nesterenkonia</taxon>
    </lineage>
</organism>
<dbReference type="InterPro" id="IPR010839">
    <property type="entry name" value="AtuA_N"/>
</dbReference>
<evidence type="ECO:0000259" key="1">
    <source>
        <dbReference type="Pfam" id="PF07287"/>
    </source>
</evidence>